<dbReference type="PANTHER" id="PTHR35568">
    <property type="entry name" value="TRANSCRIPTIONAL REGULATOR DAUR"/>
    <property type="match status" value="1"/>
</dbReference>
<evidence type="ECO:0000313" key="3">
    <source>
        <dbReference type="EMBL" id="PAB57025.1"/>
    </source>
</evidence>
<accession>A0A267MDT4</accession>
<dbReference type="EMBL" id="NIBG01000029">
    <property type="protein sequence ID" value="PAB57025.1"/>
    <property type="molecule type" value="Genomic_DNA"/>
</dbReference>
<dbReference type="OrthoDB" id="9796595at2"/>
<evidence type="ECO:0000313" key="4">
    <source>
        <dbReference type="Proteomes" id="UP000216024"/>
    </source>
</evidence>
<dbReference type="Pfam" id="PF13309">
    <property type="entry name" value="HTH_22"/>
    <property type="match status" value="1"/>
</dbReference>
<feature type="domain" description="YheO-like" evidence="1">
    <location>
        <begin position="8"/>
        <end position="124"/>
    </location>
</feature>
<comment type="caution">
    <text evidence="3">The sequence shown here is derived from an EMBL/GenBank/DDBJ whole genome shotgun (WGS) entry which is preliminary data.</text>
</comment>
<dbReference type="Proteomes" id="UP000216024">
    <property type="component" value="Unassembled WGS sequence"/>
</dbReference>
<dbReference type="Pfam" id="PF08348">
    <property type="entry name" value="PAS_6"/>
    <property type="match status" value="1"/>
</dbReference>
<evidence type="ECO:0000259" key="1">
    <source>
        <dbReference type="Pfam" id="PF08348"/>
    </source>
</evidence>
<feature type="domain" description="Transcriptional regulator DauR-like HTH" evidence="2">
    <location>
        <begin position="154"/>
        <end position="212"/>
    </location>
</feature>
<dbReference type="AlphaFoldDB" id="A0A267MDT4"/>
<evidence type="ECO:0008006" key="5">
    <source>
        <dbReference type="Google" id="ProtNLM"/>
    </source>
</evidence>
<gene>
    <name evidence="3" type="ORF">CCE28_19795</name>
</gene>
<dbReference type="PANTHER" id="PTHR35568:SF1">
    <property type="entry name" value="TRANSCRIPTIONAL REGULATOR DAUR"/>
    <property type="match status" value="1"/>
</dbReference>
<dbReference type="RefSeq" id="WP_095135643.1">
    <property type="nucleotide sequence ID" value="NZ_NIBG01000029.1"/>
</dbReference>
<name>A0A267MDT4_9FIRM</name>
<dbReference type="InterPro" id="IPR039446">
    <property type="entry name" value="DauR-like"/>
</dbReference>
<organism evidence="3 4">
    <name type="scientific">Anaeromicrobium sediminis</name>
    <dbReference type="NCBI Taxonomy" id="1478221"/>
    <lineage>
        <taxon>Bacteria</taxon>
        <taxon>Bacillati</taxon>
        <taxon>Bacillota</taxon>
        <taxon>Clostridia</taxon>
        <taxon>Peptostreptococcales</taxon>
        <taxon>Thermotaleaceae</taxon>
        <taxon>Anaeromicrobium</taxon>
    </lineage>
</organism>
<dbReference type="InterPro" id="IPR013559">
    <property type="entry name" value="YheO"/>
</dbReference>
<evidence type="ECO:0000259" key="2">
    <source>
        <dbReference type="Pfam" id="PF13309"/>
    </source>
</evidence>
<sequence>MIKLTDELKTLQSIAKTIAKQFGDKCEVVLHDFSNGYDNSIVAIENGHITGRKIGSSITNTGLENLKRIQDSKMNPKDGFHNYMTITKDGKTLRSSSSIITNDQGEVIGSLCINFDITDFILASNTMKQMIEFETPTLQNEVFVNDVNELFDIYLKECIKHVGKPIALMQKEDKIKAISYLDQKGAFLITKSGKRVCEMFGISKYTLYNYLDEIRNQQDK</sequence>
<keyword evidence="4" id="KW-1185">Reference proteome</keyword>
<reference evidence="3 4" key="1">
    <citation type="submission" date="2017-06" db="EMBL/GenBank/DDBJ databases">
        <title>Draft genome sequence of anaerobic fermentative bacterium Anaeromicrobium sediminis DY2726D isolated from West Pacific Ocean sediments.</title>
        <authorList>
            <person name="Zeng X."/>
        </authorList>
    </citation>
    <scope>NUCLEOTIDE SEQUENCE [LARGE SCALE GENOMIC DNA]</scope>
    <source>
        <strain evidence="3 4">DY2726D</strain>
    </source>
</reference>
<proteinExistence type="predicted"/>
<protein>
    <recommendedName>
        <fullName evidence="5">Transcriptional regulator</fullName>
    </recommendedName>
</protein>
<dbReference type="InterPro" id="IPR039445">
    <property type="entry name" value="DauR-like_HTH"/>
</dbReference>